<dbReference type="STRING" id="1121449.SAMN02745704_02739"/>
<dbReference type="GO" id="GO:0009396">
    <property type="term" value="P:folic acid-containing compound biosynthetic process"/>
    <property type="evidence" value="ECO:0007669"/>
    <property type="project" value="TreeGrafter"/>
</dbReference>
<dbReference type="OrthoDB" id="9801938at2"/>
<dbReference type="Proteomes" id="UP000190027">
    <property type="component" value="Unassembled WGS sequence"/>
</dbReference>
<dbReference type="NCBIfam" id="TIGR02727">
    <property type="entry name" value="MTHFS_bact"/>
    <property type="match status" value="1"/>
</dbReference>
<comment type="cofactor">
    <cofactor evidence="5">
        <name>Mg(2+)</name>
        <dbReference type="ChEBI" id="CHEBI:18420"/>
    </cofactor>
</comment>
<evidence type="ECO:0000256" key="1">
    <source>
        <dbReference type="ARBA" id="ARBA00010638"/>
    </source>
</evidence>
<evidence type="ECO:0000256" key="2">
    <source>
        <dbReference type="ARBA" id="ARBA00022741"/>
    </source>
</evidence>
<dbReference type="PANTHER" id="PTHR23407">
    <property type="entry name" value="ATPASE INHIBITOR/5-FORMYLTETRAHYDROFOLATE CYCLO-LIGASE"/>
    <property type="match status" value="1"/>
</dbReference>
<reference evidence="6 7" key="1">
    <citation type="submission" date="2017-02" db="EMBL/GenBank/DDBJ databases">
        <authorList>
            <person name="Peterson S.W."/>
        </authorList>
    </citation>
    <scope>NUCLEOTIDE SEQUENCE [LARGE SCALE GENOMIC DNA]</scope>
    <source>
        <strain evidence="6 7">DSM 16080</strain>
    </source>
</reference>
<organism evidence="6 7">
    <name type="scientific">Paucidesulfovibrio gracilis DSM 16080</name>
    <dbReference type="NCBI Taxonomy" id="1121449"/>
    <lineage>
        <taxon>Bacteria</taxon>
        <taxon>Pseudomonadati</taxon>
        <taxon>Thermodesulfobacteriota</taxon>
        <taxon>Desulfovibrionia</taxon>
        <taxon>Desulfovibrionales</taxon>
        <taxon>Desulfovibrionaceae</taxon>
        <taxon>Paucidesulfovibrio</taxon>
    </lineage>
</organism>
<evidence type="ECO:0000256" key="5">
    <source>
        <dbReference type="RuleBase" id="RU361279"/>
    </source>
</evidence>
<keyword evidence="5" id="KW-0479">Metal-binding</keyword>
<proteinExistence type="inferred from homology"/>
<dbReference type="GO" id="GO:0005524">
    <property type="term" value="F:ATP binding"/>
    <property type="evidence" value="ECO:0007669"/>
    <property type="project" value="UniProtKB-KW"/>
</dbReference>
<evidence type="ECO:0000256" key="3">
    <source>
        <dbReference type="ARBA" id="ARBA00022840"/>
    </source>
</evidence>
<dbReference type="GO" id="GO:0046872">
    <property type="term" value="F:metal ion binding"/>
    <property type="evidence" value="ECO:0007669"/>
    <property type="project" value="UniProtKB-KW"/>
</dbReference>
<dbReference type="AlphaFoldDB" id="A0A1T4Y421"/>
<keyword evidence="7" id="KW-1185">Reference proteome</keyword>
<keyword evidence="5" id="KW-0460">Magnesium</keyword>
<feature type="binding site" evidence="4">
    <location>
        <begin position="4"/>
        <end position="8"/>
    </location>
    <ligand>
        <name>ATP</name>
        <dbReference type="ChEBI" id="CHEBI:30616"/>
    </ligand>
</feature>
<dbReference type="Pfam" id="PF01812">
    <property type="entry name" value="5-FTHF_cyc-lig"/>
    <property type="match status" value="1"/>
</dbReference>
<feature type="binding site" evidence="4">
    <location>
        <begin position="138"/>
        <end position="146"/>
    </location>
    <ligand>
        <name>ATP</name>
        <dbReference type="ChEBI" id="CHEBI:30616"/>
    </ligand>
</feature>
<evidence type="ECO:0000313" key="7">
    <source>
        <dbReference type="Proteomes" id="UP000190027"/>
    </source>
</evidence>
<comment type="similarity">
    <text evidence="1 5">Belongs to the 5-formyltetrahydrofolate cyclo-ligase family.</text>
</comment>
<dbReference type="GO" id="GO:0035999">
    <property type="term" value="P:tetrahydrofolate interconversion"/>
    <property type="evidence" value="ECO:0007669"/>
    <property type="project" value="TreeGrafter"/>
</dbReference>
<feature type="binding site" evidence="4">
    <location>
        <position position="55"/>
    </location>
    <ligand>
        <name>substrate</name>
    </ligand>
</feature>
<keyword evidence="2 4" id="KW-0547">Nucleotide-binding</keyword>
<dbReference type="InterPro" id="IPR037171">
    <property type="entry name" value="NagB/RpiA_transferase-like"/>
</dbReference>
<gene>
    <name evidence="6" type="ORF">SAMN02745704_02739</name>
</gene>
<keyword evidence="3 4" id="KW-0067">ATP-binding</keyword>
<name>A0A1T4Y421_9BACT</name>
<dbReference type="PANTHER" id="PTHR23407:SF1">
    <property type="entry name" value="5-FORMYLTETRAHYDROFOLATE CYCLO-LIGASE"/>
    <property type="match status" value="1"/>
</dbReference>
<evidence type="ECO:0000313" key="6">
    <source>
        <dbReference type="EMBL" id="SKA96500.1"/>
    </source>
</evidence>
<dbReference type="EMBL" id="FUYC01000026">
    <property type="protein sequence ID" value="SKA96500.1"/>
    <property type="molecule type" value="Genomic_DNA"/>
</dbReference>
<dbReference type="InterPro" id="IPR024185">
    <property type="entry name" value="FTHF_cligase-like_sf"/>
</dbReference>
<dbReference type="GO" id="GO:0030272">
    <property type="term" value="F:5-formyltetrahydrofolate cyclo-ligase activity"/>
    <property type="evidence" value="ECO:0007669"/>
    <property type="project" value="UniProtKB-EC"/>
</dbReference>
<evidence type="ECO:0000256" key="4">
    <source>
        <dbReference type="PIRSR" id="PIRSR006806-1"/>
    </source>
</evidence>
<keyword evidence="6" id="KW-0436">Ligase</keyword>
<dbReference type="RefSeq" id="WP_078718281.1">
    <property type="nucleotide sequence ID" value="NZ_FUYC01000026.1"/>
</dbReference>
<dbReference type="Gene3D" id="3.40.50.10420">
    <property type="entry name" value="NagB/RpiA/CoA transferase-like"/>
    <property type="match status" value="1"/>
</dbReference>
<protein>
    <recommendedName>
        <fullName evidence="5">5-formyltetrahydrofolate cyclo-ligase</fullName>
        <ecNumber evidence="5">6.3.3.2</ecNumber>
    </recommendedName>
</protein>
<accession>A0A1T4Y421</accession>
<dbReference type="PIRSF" id="PIRSF006806">
    <property type="entry name" value="FTHF_cligase"/>
    <property type="match status" value="1"/>
</dbReference>
<comment type="catalytic activity">
    <reaction evidence="5">
        <text>(6S)-5-formyl-5,6,7,8-tetrahydrofolate + ATP = (6R)-5,10-methenyltetrahydrofolate + ADP + phosphate</text>
        <dbReference type="Rhea" id="RHEA:10488"/>
        <dbReference type="ChEBI" id="CHEBI:30616"/>
        <dbReference type="ChEBI" id="CHEBI:43474"/>
        <dbReference type="ChEBI" id="CHEBI:57455"/>
        <dbReference type="ChEBI" id="CHEBI:57457"/>
        <dbReference type="ChEBI" id="CHEBI:456216"/>
        <dbReference type="EC" id="6.3.3.2"/>
    </reaction>
</comment>
<sequence length="194" mass="22063">MTKKDKVRRRLIEERRAMASEEVAEKSARAVARIRETLAWKNTRQALMYWPTQNEVDIRSLIVELWQRGVDVLLPRCRPGQPGVMDVACVACETDLTPGAYKIMEPGKDCRIVDLQTEAFAPDIALIPGVGFDNEGFRLGFGGGYYDRLLGGIQMGRALKFGLCYSFQVCSRLPLDDWDRPVNAVCTEEELWYR</sequence>
<dbReference type="EC" id="6.3.3.2" evidence="5"/>
<dbReference type="SUPFAM" id="SSF100950">
    <property type="entry name" value="NagB/RpiA/CoA transferase-like"/>
    <property type="match status" value="1"/>
</dbReference>
<dbReference type="InterPro" id="IPR002698">
    <property type="entry name" value="FTHF_cligase"/>
</dbReference>